<comment type="subcellular location">
    <subcellularLocation>
        <location evidence="1">Endoplasmic reticulum membrane</location>
        <topology evidence="1">Single-pass type II membrane protein</topology>
    </subcellularLocation>
</comment>
<proteinExistence type="inferred from homology"/>
<evidence type="ECO:0000256" key="3">
    <source>
        <dbReference type="ARBA" id="ARBA00022692"/>
    </source>
</evidence>
<organism evidence="11 12">
    <name type="scientific">Patella caerulea</name>
    <name type="common">Rayed Mediterranean limpet</name>
    <dbReference type="NCBI Taxonomy" id="87958"/>
    <lineage>
        <taxon>Eukaryota</taxon>
        <taxon>Metazoa</taxon>
        <taxon>Spiralia</taxon>
        <taxon>Lophotrochozoa</taxon>
        <taxon>Mollusca</taxon>
        <taxon>Gastropoda</taxon>
        <taxon>Patellogastropoda</taxon>
        <taxon>Patelloidea</taxon>
        <taxon>Patellidae</taxon>
        <taxon>Patella</taxon>
    </lineage>
</organism>
<evidence type="ECO:0000256" key="2">
    <source>
        <dbReference type="ARBA" id="ARBA00006338"/>
    </source>
</evidence>
<dbReference type="PANTHER" id="PTHR21093:SF6">
    <property type="entry name" value="EF-HAND DOMAIN-CONTAINING PROTEIN"/>
    <property type="match status" value="1"/>
</dbReference>
<keyword evidence="3 9" id="KW-0812">Transmembrane</keyword>
<comment type="similarity">
    <text evidence="2">Belongs to the DIPK family.</text>
</comment>
<evidence type="ECO:0000256" key="6">
    <source>
        <dbReference type="ARBA" id="ARBA00022989"/>
    </source>
</evidence>
<dbReference type="Pfam" id="PF12260">
    <property type="entry name" value="PIP49_C"/>
    <property type="match status" value="1"/>
</dbReference>
<gene>
    <name evidence="11" type="ORF">SNE40_000382</name>
</gene>
<keyword evidence="12" id="KW-1185">Reference proteome</keyword>
<accession>A0AAN8KEH8</accession>
<evidence type="ECO:0000256" key="4">
    <source>
        <dbReference type="ARBA" id="ARBA00022824"/>
    </source>
</evidence>
<keyword evidence="7 9" id="KW-0472">Membrane</keyword>
<feature type="domain" description="FAM69 N-terminal" evidence="10">
    <location>
        <begin position="26"/>
        <end position="170"/>
    </location>
</feature>
<name>A0AAN8KEH8_PATCE</name>
<feature type="transmembrane region" description="Helical" evidence="9">
    <location>
        <begin position="35"/>
        <end position="54"/>
    </location>
</feature>
<dbReference type="PROSITE" id="PS00018">
    <property type="entry name" value="EF_HAND_1"/>
    <property type="match status" value="1"/>
</dbReference>
<dbReference type="EMBL" id="JAZGQO010000001">
    <property type="protein sequence ID" value="KAK6194841.1"/>
    <property type="molecule type" value="Genomic_DNA"/>
</dbReference>
<evidence type="ECO:0000313" key="11">
    <source>
        <dbReference type="EMBL" id="KAK6194841.1"/>
    </source>
</evidence>
<dbReference type="GO" id="GO:0005789">
    <property type="term" value="C:endoplasmic reticulum membrane"/>
    <property type="evidence" value="ECO:0007669"/>
    <property type="project" value="UniProtKB-SubCell"/>
</dbReference>
<sequence>MKLKRRRRNSDRSLYQICQQQVVSSLKTCQVKDTVVIALTACFIFITLIIIILTSRVNHCNGKQILQKLCEEYRRNEISGSLCYRLCIEKVIHLTNCINDQQHVKTFLTRDNLLIRAPVSLLHPDSQLKLPVGLSIESFTQDSSTYLTSRLGHSSSSYNHQDLINRLLQFADFNENKELSLGEVQSLWQLMNNEEFLLLYLFHKQSAMLNINGTCGSLYGLRFHYSYILYNKEKQTLFSSLFENAYRWGLPTWKNRVKVVLGLLELADDLAETEGVRFYLCNVTPNKLEYTADHELLLSDLSELKSSKMMADIMSNKTCGSDGDCVYTRYCQSTCDQNTGKCTGNIIQPTLWYICDIVRDYLLYDTVQPVRYDLKRYLDKCMAVQPGMMGFSAFLADFRTFLWEFINID</sequence>
<keyword evidence="6 9" id="KW-1133">Transmembrane helix</keyword>
<dbReference type="AlphaFoldDB" id="A0AAN8KEH8"/>
<dbReference type="SMART" id="SM01299">
    <property type="entry name" value="PIP49_N"/>
    <property type="match status" value="1"/>
</dbReference>
<dbReference type="Pfam" id="PF14875">
    <property type="entry name" value="PIP49_N"/>
    <property type="match status" value="1"/>
</dbReference>
<keyword evidence="4" id="KW-0256">Endoplasmic reticulum</keyword>
<evidence type="ECO:0000256" key="8">
    <source>
        <dbReference type="ARBA" id="ARBA00023157"/>
    </source>
</evidence>
<evidence type="ECO:0000313" key="12">
    <source>
        <dbReference type="Proteomes" id="UP001347796"/>
    </source>
</evidence>
<reference evidence="11 12" key="1">
    <citation type="submission" date="2024-01" db="EMBL/GenBank/DDBJ databases">
        <title>The genome of the rayed Mediterranean limpet Patella caerulea (Linnaeus, 1758).</title>
        <authorList>
            <person name="Anh-Thu Weber A."/>
            <person name="Halstead-Nussloch G."/>
        </authorList>
    </citation>
    <scope>NUCLEOTIDE SEQUENCE [LARGE SCALE GENOMIC DNA]</scope>
    <source>
        <strain evidence="11">AATW-2023a</strain>
        <tissue evidence="11">Whole specimen</tissue>
    </source>
</reference>
<evidence type="ECO:0000256" key="9">
    <source>
        <dbReference type="SAM" id="Phobius"/>
    </source>
</evidence>
<dbReference type="Proteomes" id="UP001347796">
    <property type="component" value="Unassembled WGS sequence"/>
</dbReference>
<keyword evidence="5" id="KW-0735">Signal-anchor</keyword>
<evidence type="ECO:0000256" key="5">
    <source>
        <dbReference type="ARBA" id="ARBA00022968"/>
    </source>
</evidence>
<protein>
    <recommendedName>
        <fullName evidence="10">FAM69 N-terminal domain-containing protein</fullName>
    </recommendedName>
</protein>
<dbReference type="PANTHER" id="PTHR21093">
    <property type="entry name" value="DIVERGENT PROTEIN KINASE DOMAIN 1C-RELATED"/>
    <property type="match status" value="1"/>
</dbReference>
<dbReference type="InterPro" id="IPR022049">
    <property type="entry name" value="FAM69_kinase_dom"/>
</dbReference>
<comment type="caution">
    <text evidence="11">The sequence shown here is derived from an EMBL/GenBank/DDBJ whole genome shotgun (WGS) entry which is preliminary data.</text>
</comment>
<keyword evidence="8" id="KW-1015">Disulfide bond</keyword>
<dbReference type="InterPro" id="IPR029244">
    <property type="entry name" value="FAM69_N"/>
</dbReference>
<evidence type="ECO:0000259" key="10">
    <source>
        <dbReference type="SMART" id="SM01299"/>
    </source>
</evidence>
<evidence type="ECO:0000256" key="7">
    <source>
        <dbReference type="ARBA" id="ARBA00023136"/>
    </source>
</evidence>
<evidence type="ECO:0000256" key="1">
    <source>
        <dbReference type="ARBA" id="ARBA00004648"/>
    </source>
</evidence>
<dbReference type="InterPro" id="IPR018247">
    <property type="entry name" value="EF_Hand_1_Ca_BS"/>
</dbReference>